<comment type="caution">
    <text evidence="1">The sequence shown here is derived from an EMBL/GenBank/DDBJ whole genome shotgun (WGS) entry which is preliminary data.</text>
</comment>
<name>A0A9Q3JKV5_9BASI</name>
<keyword evidence="2" id="KW-1185">Reference proteome</keyword>
<organism evidence="1 2">
    <name type="scientific">Austropuccinia psidii MF-1</name>
    <dbReference type="NCBI Taxonomy" id="1389203"/>
    <lineage>
        <taxon>Eukaryota</taxon>
        <taxon>Fungi</taxon>
        <taxon>Dikarya</taxon>
        <taxon>Basidiomycota</taxon>
        <taxon>Pucciniomycotina</taxon>
        <taxon>Pucciniomycetes</taxon>
        <taxon>Pucciniales</taxon>
        <taxon>Sphaerophragmiaceae</taxon>
        <taxon>Austropuccinia</taxon>
    </lineage>
</organism>
<protein>
    <submittedName>
        <fullName evidence="1">Uncharacterized protein</fullName>
    </submittedName>
</protein>
<sequence>MPKEYDCNTNSQCQPFTPTFPTSNLLPPSYPSLFLLTSKKKLIQLPSGIDLSMMTPPHSMIQTPLLPHQKTKPSFLWDKKSPMDNPPIPFGLPHLLDPLLMPGT</sequence>
<proteinExistence type="predicted"/>
<dbReference type="AlphaFoldDB" id="A0A9Q3JKV5"/>
<gene>
    <name evidence="1" type="ORF">O181_103080</name>
</gene>
<evidence type="ECO:0000313" key="1">
    <source>
        <dbReference type="EMBL" id="MBW0563365.1"/>
    </source>
</evidence>
<evidence type="ECO:0000313" key="2">
    <source>
        <dbReference type="Proteomes" id="UP000765509"/>
    </source>
</evidence>
<dbReference type="Proteomes" id="UP000765509">
    <property type="component" value="Unassembled WGS sequence"/>
</dbReference>
<accession>A0A9Q3JKV5</accession>
<dbReference type="EMBL" id="AVOT02074128">
    <property type="protein sequence ID" value="MBW0563365.1"/>
    <property type="molecule type" value="Genomic_DNA"/>
</dbReference>
<reference evidence="1" key="1">
    <citation type="submission" date="2021-03" db="EMBL/GenBank/DDBJ databases">
        <title>Draft genome sequence of rust myrtle Austropuccinia psidii MF-1, a brazilian biotype.</title>
        <authorList>
            <person name="Quecine M.C."/>
            <person name="Pachon D.M.R."/>
            <person name="Bonatelli M.L."/>
            <person name="Correr F.H."/>
            <person name="Franceschini L.M."/>
            <person name="Leite T.F."/>
            <person name="Margarido G.R.A."/>
            <person name="Almeida C.A."/>
            <person name="Ferrarezi J.A."/>
            <person name="Labate C.A."/>
        </authorList>
    </citation>
    <scope>NUCLEOTIDE SEQUENCE</scope>
    <source>
        <strain evidence="1">MF-1</strain>
    </source>
</reference>